<feature type="transmembrane region" description="Helical" evidence="5">
    <location>
        <begin position="43"/>
        <end position="64"/>
    </location>
</feature>
<evidence type="ECO:0000256" key="4">
    <source>
        <dbReference type="ARBA" id="ARBA00023136"/>
    </source>
</evidence>
<dbReference type="EMBL" id="RBXN01000001">
    <property type="protein sequence ID" value="RKT60997.1"/>
    <property type="molecule type" value="Genomic_DNA"/>
</dbReference>
<keyword evidence="8" id="KW-1185">Reference proteome</keyword>
<comment type="caution">
    <text evidence="7">The sequence shown here is derived from an EMBL/GenBank/DDBJ whole genome shotgun (WGS) entry which is preliminary data.</text>
</comment>
<dbReference type="GO" id="GO:0016874">
    <property type="term" value="F:ligase activity"/>
    <property type="evidence" value="ECO:0007669"/>
    <property type="project" value="UniProtKB-KW"/>
</dbReference>
<sequence length="482" mass="56579">MHIVIILFLLIGLYELVIGLRQFVGIIFYDWSCQSICGTFNNQVVYSIFIVLIFPIAWFCFLQMKSLRRGNLLRRFIFLLSTLYVFLALCILPFTFSRTSWIAGMISCGVIAYYSIIKYSSPTIIKRYLMIFIGCIISLLCSYLFYGIKKESADGRLLIWKISTSILQEHFIKGVGNGRFSSVYGEAQEQYFKNGKGSEYEKYIAGSPSFAYNEYIQILIEQGLVGFLFFVFIIVYAFYHLIQSESQYKIAFIGALISLLIVSFFSYPFRNIYTCLLSVCVIFFSLLFPHKKYEEYFTIKRGVVFAIFFVTAIDICYSFGVLGNKKMAYKQWNALKPYFYAGQFSEITKNYAVLYPYLKTDAAFLFEYGQCLSQIKQYEKSNDILKEGLFYSGDPMFLNIIGKNYQQQGYFQLAENMFYKAYYRIPHKIYPLYLRMNLYKEQCRKEEMITLAYYIMNLKNKVNSEETIYIKELVKREIENNN</sequence>
<dbReference type="RefSeq" id="WP_022602541.1">
    <property type="nucleotide sequence ID" value="NZ_KI440832.1"/>
</dbReference>
<keyword evidence="2 5" id="KW-0812">Transmembrane</keyword>
<dbReference type="AlphaFoldDB" id="A0A495WIB2"/>
<feature type="transmembrane region" description="Helical" evidence="5">
    <location>
        <begin position="248"/>
        <end position="265"/>
    </location>
</feature>
<feature type="transmembrane region" description="Helical" evidence="5">
    <location>
        <begin position="302"/>
        <end position="322"/>
    </location>
</feature>
<feature type="transmembrane region" description="Helical" evidence="5">
    <location>
        <begin position="271"/>
        <end position="290"/>
    </location>
</feature>
<dbReference type="Gene3D" id="1.25.40.10">
    <property type="entry name" value="Tetratricopeptide repeat domain"/>
    <property type="match status" value="1"/>
</dbReference>
<keyword evidence="4 5" id="KW-0472">Membrane</keyword>
<name>A0A495WIB2_9BACT</name>
<organism evidence="7 8">
    <name type="scientific">Coprobacter fastidiosus NSB1 = JCM 33896</name>
    <dbReference type="NCBI Taxonomy" id="1349822"/>
    <lineage>
        <taxon>Bacteria</taxon>
        <taxon>Pseudomonadati</taxon>
        <taxon>Bacteroidota</taxon>
        <taxon>Bacteroidia</taxon>
        <taxon>Bacteroidales</taxon>
        <taxon>Barnesiellaceae</taxon>
        <taxon>Coprobacter</taxon>
    </lineage>
</organism>
<evidence type="ECO:0000259" key="6">
    <source>
        <dbReference type="Pfam" id="PF04932"/>
    </source>
</evidence>
<dbReference type="InterPro" id="IPR051533">
    <property type="entry name" value="WaaL-like"/>
</dbReference>
<dbReference type="InterPro" id="IPR007016">
    <property type="entry name" value="O-antigen_ligase-rel_domated"/>
</dbReference>
<reference evidence="7 8" key="1">
    <citation type="submission" date="2018-10" db="EMBL/GenBank/DDBJ databases">
        <title>Genomic Encyclopedia of Archaeal and Bacterial Type Strains, Phase II (KMG-II): from individual species to whole genera.</title>
        <authorList>
            <person name="Goeker M."/>
        </authorList>
    </citation>
    <scope>NUCLEOTIDE SEQUENCE [LARGE SCALE GENOMIC DNA]</scope>
    <source>
        <strain evidence="7 8">NSB1</strain>
    </source>
</reference>
<evidence type="ECO:0000313" key="7">
    <source>
        <dbReference type="EMBL" id="RKT60997.1"/>
    </source>
</evidence>
<dbReference type="GeneID" id="92927195"/>
<keyword evidence="7" id="KW-0436">Ligase</keyword>
<feature type="transmembrane region" description="Helical" evidence="5">
    <location>
        <begin position="76"/>
        <end position="94"/>
    </location>
</feature>
<proteinExistence type="predicted"/>
<keyword evidence="3 5" id="KW-1133">Transmembrane helix</keyword>
<feature type="transmembrane region" description="Helical" evidence="5">
    <location>
        <begin position="100"/>
        <end position="116"/>
    </location>
</feature>
<dbReference type="OrthoDB" id="1454576at2"/>
<accession>A0A495WIB2</accession>
<evidence type="ECO:0000256" key="1">
    <source>
        <dbReference type="ARBA" id="ARBA00004141"/>
    </source>
</evidence>
<comment type="subcellular location">
    <subcellularLocation>
        <location evidence="1">Membrane</location>
        <topology evidence="1">Multi-pass membrane protein</topology>
    </subcellularLocation>
</comment>
<dbReference type="Proteomes" id="UP000269493">
    <property type="component" value="Unassembled WGS sequence"/>
</dbReference>
<evidence type="ECO:0000256" key="3">
    <source>
        <dbReference type="ARBA" id="ARBA00022989"/>
    </source>
</evidence>
<dbReference type="SUPFAM" id="SSF48452">
    <property type="entry name" value="TPR-like"/>
    <property type="match status" value="1"/>
</dbReference>
<evidence type="ECO:0000256" key="5">
    <source>
        <dbReference type="SAM" id="Phobius"/>
    </source>
</evidence>
<evidence type="ECO:0000313" key="8">
    <source>
        <dbReference type="Proteomes" id="UP000269493"/>
    </source>
</evidence>
<dbReference type="PANTHER" id="PTHR37422:SF13">
    <property type="entry name" value="LIPOPOLYSACCHARIDE BIOSYNTHESIS PROTEIN PA4999-RELATED"/>
    <property type="match status" value="1"/>
</dbReference>
<gene>
    <name evidence="7" type="ORF">BC742_0035</name>
</gene>
<feature type="domain" description="O-antigen ligase-related" evidence="6">
    <location>
        <begin position="84"/>
        <end position="231"/>
    </location>
</feature>
<dbReference type="PANTHER" id="PTHR37422">
    <property type="entry name" value="TEICHURONIC ACID BIOSYNTHESIS PROTEIN TUAE"/>
    <property type="match status" value="1"/>
</dbReference>
<dbReference type="InterPro" id="IPR011990">
    <property type="entry name" value="TPR-like_helical_dom_sf"/>
</dbReference>
<evidence type="ECO:0000256" key="2">
    <source>
        <dbReference type="ARBA" id="ARBA00022692"/>
    </source>
</evidence>
<dbReference type="Pfam" id="PF04932">
    <property type="entry name" value="Wzy_C"/>
    <property type="match status" value="1"/>
</dbReference>
<feature type="transmembrane region" description="Helical" evidence="5">
    <location>
        <begin position="215"/>
        <end position="239"/>
    </location>
</feature>
<protein>
    <submittedName>
        <fullName evidence="7">O-antigen ligase-like membrane protein</fullName>
    </submittedName>
</protein>
<feature type="transmembrane region" description="Helical" evidence="5">
    <location>
        <begin position="128"/>
        <end position="148"/>
    </location>
</feature>
<dbReference type="GO" id="GO:0016020">
    <property type="term" value="C:membrane"/>
    <property type="evidence" value="ECO:0007669"/>
    <property type="project" value="UniProtKB-SubCell"/>
</dbReference>